<comment type="caution">
    <text evidence="4">The sequence shown here is derived from an EMBL/GenBank/DDBJ whole genome shotgun (WGS) entry which is preliminary data.</text>
</comment>
<feature type="region of interest" description="Disordered" evidence="2">
    <location>
        <begin position="235"/>
        <end position="262"/>
    </location>
</feature>
<organism evidence="4 5">
    <name type="scientific">Gracilariopsis chorda</name>
    <dbReference type="NCBI Taxonomy" id="448386"/>
    <lineage>
        <taxon>Eukaryota</taxon>
        <taxon>Rhodophyta</taxon>
        <taxon>Florideophyceae</taxon>
        <taxon>Rhodymeniophycidae</taxon>
        <taxon>Gracilariales</taxon>
        <taxon>Gracilariaceae</taxon>
        <taxon>Gracilariopsis</taxon>
    </lineage>
</organism>
<dbReference type="EMBL" id="NBIV01000159">
    <property type="protein sequence ID" value="PXF42530.1"/>
    <property type="molecule type" value="Genomic_DNA"/>
</dbReference>
<proteinExistence type="predicted"/>
<evidence type="ECO:0000313" key="5">
    <source>
        <dbReference type="Proteomes" id="UP000247409"/>
    </source>
</evidence>
<protein>
    <submittedName>
        <fullName evidence="4">Uncharacterized protein</fullName>
    </submittedName>
</protein>
<evidence type="ECO:0000313" key="4">
    <source>
        <dbReference type="EMBL" id="PXF42530.1"/>
    </source>
</evidence>
<gene>
    <name evidence="4" type="ORF">BWQ96_07747</name>
</gene>
<accession>A0A2V3IN33</accession>
<feature type="signal peptide" evidence="3">
    <location>
        <begin position="1"/>
        <end position="22"/>
    </location>
</feature>
<feature type="region of interest" description="Disordered" evidence="2">
    <location>
        <begin position="312"/>
        <end position="339"/>
    </location>
</feature>
<dbReference type="AlphaFoldDB" id="A0A2V3IN33"/>
<name>A0A2V3IN33_9FLOR</name>
<keyword evidence="3" id="KW-0732">Signal</keyword>
<dbReference type="STRING" id="448386.A0A2V3IN33"/>
<feature type="compositionally biased region" description="Low complexity" evidence="2">
    <location>
        <begin position="328"/>
        <end position="339"/>
    </location>
</feature>
<keyword evidence="1" id="KW-0175">Coiled coil</keyword>
<evidence type="ECO:0000256" key="3">
    <source>
        <dbReference type="SAM" id="SignalP"/>
    </source>
</evidence>
<evidence type="ECO:0000256" key="2">
    <source>
        <dbReference type="SAM" id="MobiDB-lite"/>
    </source>
</evidence>
<evidence type="ECO:0000256" key="1">
    <source>
        <dbReference type="SAM" id="Coils"/>
    </source>
</evidence>
<keyword evidence="5" id="KW-1185">Reference proteome</keyword>
<feature type="coiled-coil region" evidence="1">
    <location>
        <begin position="593"/>
        <end position="627"/>
    </location>
</feature>
<feature type="compositionally biased region" description="Gly residues" evidence="2">
    <location>
        <begin position="245"/>
        <end position="258"/>
    </location>
</feature>
<reference evidence="4 5" key="1">
    <citation type="journal article" date="2018" name="Mol. Biol. Evol.">
        <title>Analysis of the draft genome of the red seaweed Gracilariopsis chorda provides insights into genome size evolution in Rhodophyta.</title>
        <authorList>
            <person name="Lee J."/>
            <person name="Yang E.C."/>
            <person name="Graf L."/>
            <person name="Yang J.H."/>
            <person name="Qiu H."/>
            <person name="Zel Zion U."/>
            <person name="Chan C.X."/>
            <person name="Stephens T.G."/>
            <person name="Weber A.P.M."/>
            <person name="Boo G.H."/>
            <person name="Boo S.M."/>
            <person name="Kim K.M."/>
            <person name="Shin Y."/>
            <person name="Jung M."/>
            <person name="Lee S.J."/>
            <person name="Yim H.S."/>
            <person name="Lee J.H."/>
            <person name="Bhattacharya D."/>
            <person name="Yoon H.S."/>
        </authorList>
    </citation>
    <scope>NUCLEOTIDE SEQUENCE [LARGE SCALE GENOMIC DNA]</scope>
    <source>
        <strain evidence="4 5">SKKU-2015</strain>
        <tissue evidence="4">Whole body</tissue>
    </source>
</reference>
<sequence>MASAFASRFVLLVILFCSVSCAFTLNQTVSLVHASSRISKSFVPTATSLLPPLPPVPSSNLVHSEDPIFTGGVYRVSANFIKFPSDVADIINKARSEKKPVEVYAIHIAMSGSVQLSGIPNLKIISHTCTFLSTTYFTTRGTRPSYKSRSAAQGVTPSKPPRSGNSGSVYLMCSHLASSRSVTVSFFMQGTSGLSGQRGGKGRNGIDGTPGVAGRCRKKKIFGIRIKCKKSYGRAGKASTAGTSGARGGSGGDGGNGGNLSVTYQSSGRFPLKFLTYEKGGIGGPGGYGGLPGKNGKYIAPILYMTSCSRRCNPRQKRETRPTLPTLRSGARGSTGRAGRSGYSVFAKSWNPQHMRIGNDDFVRFFGLAERYYNNLVLSGSASAATIKEATAVMDTVAFFADIRGKIRLPGYSSALVRTMGERARLAKKAVQLRAAIFGPAALSRAAPTSLGAEVSAELRYADALQAQMSTSRLQSNVLGAVTEAAAISIPATNFNALRADLRAQRDKFRRAVLDTEARIEDAAATIREEVDKHVIKKKEAADRERQKRMFKALTSIVNIAVGVASLNFKSIFSSTKTIIGTIKDIKVSFDDIEAITSTVEGIRDDFKQLRNETKEIKELLSTAQDVASHVSTVRDGFKKAAVAQCSFADLQALMRDAPDRVDKFPNLVVYDSDFAQIDDIGAVAELSKALVKVRASKLTAQFSCVLGDRLEDVPSVRVAFDNFFTLTTTRIDVLARMVDIDIELRQLKVREDGVLAQRDSLKRLRSSAGSLSARGNALAALAVAFERARMRTVEVLDRLATSYENVALRSFQPLLNAFAKEQLSDNGVCGFQAAKQYARLARLHADLRRSFQGAMQCTAQREVPGVTYYSFDITAADSPEVFGIDRRSGGLRTGADNRTAIMLDIAKHCAMYGGNHPPPRMLATPGAPPATCFPNKHTYNARMVSIAVELVGGDDSKLPPGRRSVFASISQAGPQTFHAKPGHFKSVQMKPLQFALGFIPLTKAAPPAIVYHTTCFVGGAGLTSVSVDSPRVCPSPFSAYSLQLGYVHDERLKAYLATVQAIRIHTKLVAYSNSNTASVCFE</sequence>
<feature type="chain" id="PRO_5016178159" evidence="3">
    <location>
        <begin position="23"/>
        <end position="1083"/>
    </location>
</feature>
<dbReference type="Proteomes" id="UP000247409">
    <property type="component" value="Unassembled WGS sequence"/>
</dbReference>
<feature type="compositionally biased region" description="Low complexity" evidence="2">
    <location>
        <begin position="235"/>
        <end position="244"/>
    </location>
</feature>
<feature type="compositionally biased region" description="Polar residues" evidence="2">
    <location>
        <begin position="145"/>
        <end position="156"/>
    </location>
</feature>
<feature type="region of interest" description="Disordered" evidence="2">
    <location>
        <begin position="142"/>
        <end position="164"/>
    </location>
</feature>